<accession>A0ABS5AHA4</accession>
<gene>
    <name evidence="4" type="ORF">JOF53_004539</name>
</gene>
<evidence type="ECO:0000313" key="4">
    <source>
        <dbReference type="EMBL" id="MBP2475667.1"/>
    </source>
</evidence>
<evidence type="ECO:0000256" key="2">
    <source>
        <dbReference type="ARBA" id="ARBA00022496"/>
    </source>
</evidence>
<dbReference type="PANTHER" id="PTHR30006:SF15">
    <property type="entry name" value="IRON-UTILIZATION PERIPLASMIC PROTEIN"/>
    <property type="match status" value="1"/>
</dbReference>
<keyword evidence="2" id="KW-0406">Ion transport</keyword>
<keyword evidence="2" id="KW-0410">Iron transport</keyword>
<dbReference type="Proteomes" id="UP001519363">
    <property type="component" value="Unassembled WGS sequence"/>
</dbReference>
<dbReference type="PIRSF" id="PIRSF002825">
    <property type="entry name" value="CfbpA"/>
    <property type="match status" value="1"/>
</dbReference>
<evidence type="ECO:0000313" key="5">
    <source>
        <dbReference type="Proteomes" id="UP001519363"/>
    </source>
</evidence>
<sequence>MTDLRPRSRARHAVSGLALLGVLLPLCGCASEPVGGSSVPVTTPAGPQVLTVYSGRPKALVGELLDRMGEELGVKLEVRYGGNDPLAQQLAAEGPGSPADLFLSQDAGALGQLENRDMLADVPDDARQTVPGAYRSASGKWVGVTARARVVLYDQRQVRQHELPKGVDDLLLPRWRGKIGYAPANASWHSFVTALRVLRGEEAARTWLTRFRANNPRRYDTNSAIRDAVDAGKIALGLANHYYWYEKAAEVGAAKLNVRVHHITGNDPAALVNVTAVGIPRGADTELGARAVRYLLSAGAQQYFADHLAEYPLLVGVSSTKHQLPPLASIKGPDLNLNRLASVQESLDLLTQTGLR</sequence>
<reference evidence="4 5" key="1">
    <citation type="submission" date="2021-03" db="EMBL/GenBank/DDBJ databases">
        <title>Sequencing the genomes of 1000 actinobacteria strains.</title>
        <authorList>
            <person name="Klenk H.-P."/>
        </authorList>
    </citation>
    <scope>NUCLEOTIDE SEQUENCE [LARGE SCALE GENOMIC DNA]</scope>
    <source>
        <strain evidence="4 5">DSM 44580</strain>
    </source>
</reference>
<organism evidence="4 5">
    <name type="scientific">Crossiella equi</name>
    <dbReference type="NCBI Taxonomy" id="130796"/>
    <lineage>
        <taxon>Bacteria</taxon>
        <taxon>Bacillati</taxon>
        <taxon>Actinomycetota</taxon>
        <taxon>Actinomycetes</taxon>
        <taxon>Pseudonocardiales</taxon>
        <taxon>Pseudonocardiaceae</taxon>
        <taxon>Crossiella</taxon>
    </lineage>
</organism>
<evidence type="ECO:0000256" key="1">
    <source>
        <dbReference type="ARBA" id="ARBA00008520"/>
    </source>
</evidence>
<dbReference type="PANTHER" id="PTHR30006">
    <property type="entry name" value="THIAMINE-BINDING PERIPLASMIC PROTEIN-RELATED"/>
    <property type="match status" value="1"/>
</dbReference>
<name>A0ABS5AHA4_9PSEU</name>
<protein>
    <submittedName>
        <fullName evidence="4">Iron(III) transport system substrate-binding protein</fullName>
    </submittedName>
</protein>
<dbReference type="Pfam" id="PF13343">
    <property type="entry name" value="SBP_bac_6"/>
    <property type="match status" value="1"/>
</dbReference>
<proteinExistence type="inferred from homology"/>
<keyword evidence="2" id="KW-0813">Transport</keyword>
<keyword evidence="3" id="KW-0732">Signal</keyword>
<comment type="caution">
    <text evidence="4">The sequence shown here is derived from an EMBL/GenBank/DDBJ whole genome shotgun (WGS) entry which is preliminary data.</text>
</comment>
<dbReference type="InterPro" id="IPR026045">
    <property type="entry name" value="Ferric-bd"/>
</dbReference>
<keyword evidence="5" id="KW-1185">Reference proteome</keyword>
<comment type="similarity">
    <text evidence="1">Belongs to the bacterial solute-binding protein 1 family.</text>
</comment>
<dbReference type="EMBL" id="JAGIOO010000001">
    <property type="protein sequence ID" value="MBP2475667.1"/>
    <property type="molecule type" value="Genomic_DNA"/>
</dbReference>
<keyword evidence="2" id="KW-0408">Iron</keyword>
<dbReference type="RefSeq" id="WP_086786085.1">
    <property type="nucleotide sequence ID" value="NZ_JAGIOO010000001.1"/>
</dbReference>
<dbReference type="Gene3D" id="3.40.190.10">
    <property type="entry name" value="Periplasmic binding protein-like II"/>
    <property type="match status" value="2"/>
</dbReference>
<dbReference type="SUPFAM" id="SSF53850">
    <property type="entry name" value="Periplasmic binding protein-like II"/>
    <property type="match status" value="1"/>
</dbReference>
<evidence type="ECO:0000256" key="3">
    <source>
        <dbReference type="ARBA" id="ARBA00022729"/>
    </source>
</evidence>